<dbReference type="SMART" id="SM00710">
    <property type="entry name" value="PbH1"/>
    <property type="match status" value="10"/>
</dbReference>
<dbReference type="Proteomes" id="UP001161707">
    <property type="component" value="Unassembled WGS sequence"/>
</dbReference>
<dbReference type="SUPFAM" id="SSF51126">
    <property type="entry name" value="Pectin lyase-like"/>
    <property type="match status" value="1"/>
</dbReference>
<dbReference type="AlphaFoldDB" id="A0AA42R326"/>
<dbReference type="InterPro" id="IPR011050">
    <property type="entry name" value="Pectin_lyase_fold/virulence"/>
</dbReference>
<dbReference type="InterPro" id="IPR006626">
    <property type="entry name" value="PbH1"/>
</dbReference>
<accession>A0AA42R326</accession>
<name>A0AA42R326_ENTCL</name>
<feature type="domain" description="Right handed beta helix" evidence="1">
    <location>
        <begin position="534"/>
        <end position="673"/>
    </location>
</feature>
<organism evidence="2 3">
    <name type="scientific">Enterobacter cloacae</name>
    <dbReference type="NCBI Taxonomy" id="550"/>
    <lineage>
        <taxon>Bacteria</taxon>
        <taxon>Pseudomonadati</taxon>
        <taxon>Pseudomonadota</taxon>
        <taxon>Gammaproteobacteria</taxon>
        <taxon>Enterobacterales</taxon>
        <taxon>Enterobacteriaceae</taxon>
        <taxon>Enterobacter</taxon>
        <taxon>Enterobacter cloacae complex</taxon>
    </lineage>
</organism>
<dbReference type="InterPro" id="IPR012334">
    <property type="entry name" value="Pectin_lyas_fold"/>
</dbReference>
<sequence>MSISDTSKAQRYASVAEVAAAQAKLYADKLENAPDYAQQAANSALAAAASAQVAVSAESLVNDLAISASESATSAAASAAEAGNAAAAAVGQCIRVPPGELVDPLPAAASRINTFLIFSEDGSVSLMPESDVAILDSEGKIPVSMIPAVAISQAFVVSSQAAMLSLDAQTGDVAKRTDLGYSFILSAEPASTLSNWVQLTDDVLAQLGLPSGATQVGATDDSGSNTTVQGALGLKVSISSLAAQNGELLVGTCPDIATLRTIEPTIDGQHITLKQHTAGTGLGGGQFRSVVNGSSLTDNNGTIIKTTGGAAWLRFNYVTATPAMFGAIGDGVAIDRVALNAAIAAENKVDGEGKTYLTSGGDITVPANKTFFNATIKEPAVNNTVMLRITGSNSTVSRVTFDGSTGLTSRGILINAGLSDVNIYKCRGINLKKYLVGALGDYTNNVFSKRIFIDKCYAINCGSDATNFDRNTVLFDGVSNSAVRDCVFEQCNWGVSFRQPFTYPTLTDPYAFYNKVTGCAISGKGFTGNPYPENQGISAQSQKHLEISGNIVEGFSGNAIDNQRCDFSRIENNRIGGSSDGIFFGDLAFKGHVVTGNVVTACVRGIRVYGVPTYTNQLMTDLIVSNNHFIDCSYYGIYISNTETTVSFTAFTVTDNVVESNGTRLVSTFQQSILIEGVTNSIVGSNAIRYSRQEGLRFNKCIGVNASNNNVSFFDAGNAAQPGIYIDTNCRGVILRNSIVASSYGTGPAVRELGTNNTITGTRWNSVTSGVNATGTGVVTADNVAF</sequence>
<gene>
    <name evidence="2" type="ORF">N5E88_21405</name>
</gene>
<comment type="caution">
    <text evidence="2">The sequence shown here is derived from an EMBL/GenBank/DDBJ whole genome shotgun (WGS) entry which is preliminary data.</text>
</comment>
<dbReference type="Pfam" id="PF13229">
    <property type="entry name" value="Beta_helix"/>
    <property type="match status" value="1"/>
</dbReference>
<evidence type="ECO:0000313" key="3">
    <source>
        <dbReference type="Proteomes" id="UP001161707"/>
    </source>
</evidence>
<dbReference type="RefSeq" id="WP_280022788.1">
    <property type="nucleotide sequence ID" value="NZ_JAOCIY010000081.1"/>
</dbReference>
<dbReference type="Gene3D" id="2.160.20.10">
    <property type="entry name" value="Single-stranded right-handed beta-helix, Pectin lyase-like"/>
    <property type="match status" value="2"/>
</dbReference>
<evidence type="ECO:0000259" key="1">
    <source>
        <dbReference type="Pfam" id="PF13229"/>
    </source>
</evidence>
<evidence type="ECO:0000313" key="2">
    <source>
        <dbReference type="EMBL" id="MDH1482028.1"/>
    </source>
</evidence>
<protein>
    <submittedName>
        <fullName evidence="2">Right-handed parallel beta-helix repeat-containing protein</fullName>
    </submittedName>
</protein>
<dbReference type="EMBL" id="JAOCIY010000081">
    <property type="protein sequence ID" value="MDH1482028.1"/>
    <property type="molecule type" value="Genomic_DNA"/>
</dbReference>
<reference evidence="2" key="1">
    <citation type="submission" date="2022-09" db="EMBL/GenBank/DDBJ databases">
        <title>Intensive care unit water sources are persistently colonized with multi-drug resistant bacteria and are the site of extensive horizontal gene transfer of antibiotic resistance genes.</title>
        <authorList>
            <person name="Diorio-Toth L."/>
        </authorList>
    </citation>
    <scope>NUCLEOTIDE SEQUENCE</scope>
    <source>
        <strain evidence="2">GD03711</strain>
    </source>
</reference>
<proteinExistence type="predicted"/>
<dbReference type="InterPro" id="IPR039448">
    <property type="entry name" value="Beta_helix"/>
</dbReference>